<dbReference type="PROSITE" id="PS51462">
    <property type="entry name" value="NUDIX"/>
    <property type="match status" value="1"/>
</dbReference>
<dbReference type="PROSITE" id="PS00893">
    <property type="entry name" value="NUDIX_BOX"/>
    <property type="match status" value="1"/>
</dbReference>
<sequence length="201" mass="22854">MTPINRAEVERRRERLLEEYGREGVDLVETRWESPPDEFEEFVAGSRAGYVGGAYCWVTRTGEQFADLTESMPESALPGRNEERALLVLGRDDSGWGVPGGGQEDDETYEQAAVREVREETGVDCEVTDLFRLERVERHCTDPDDDRVNHMLYGFFDADYAGGEIRIQPGELHGAAWFREPPARIHPATETKAAEWFGERQ</sequence>
<dbReference type="Gene3D" id="3.90.79.10">
    <property type="entry name" value="Nucleoside Triphosphate Pyrophosphohydrolase"/>
    <property type="match status" value="1"/>
</dbReference>
<evidence type="ECO:0000313" key="5">
    <source>
        <dbReference type="Proteomes" id="UP001596099"/>
    </source>
</evidence>
<dbReference type="InterPro" id="IPR020084">
    <property type="entry name" value="NUDIX_hydrolase_CS"/>
</dbReference>
<dbReference type="PRINTS" id="PR00502">
    <property type="entry name" value="NUDIXFAMILY"/>
</dbReference>
<dbReference type="SUPFAM" id="SSF55811">
    <property type="entry name" value="Nudix"/>
    <property type="match status" value="1"/>
</dbReference>
<evidence type="ECO:0000256" key="1">
    <source>
        <dbReference type="ARBA" id="ARBA00001946"/>
    </source>
</evidence>
<dbReference type="RefSeq" id="WP_247420071.1">
    <property type="nucleotide sequence ID" value="NZ_JALLGW010000002.1"/>
</dbReference>
<reference evidence="4 5" key="1">
    <citation type="journal article" date="2019" name="Int. J. Syst. Evol. Microbiol.">
        <title>The Global Catalogue of Microorganisms (GCM) 10K type strain sequencing project: providing services to taxonomists for standard genome sequencing and annotation.</title>
        <authorList>
            <consortium name="The Broad Institute Genomics Platform"/>
            <consortium name="The Broad Institute Genome Sequencing Center for Infectious Disease"/>
            <person name="Wu L."/>
            <person name="Ma J."/>
        </authorList>
    </citation>
    <scope>NUCLEOTIDE SEQUENCE [LARGE SCALE GENOMIC DNA]</scope>
    <source>
        <strain evidence="4 5">CGMCC 1.12543</strain>
    </source>
</reference>
<keyword evidence="5" id="KW-1185">Reference proteome</keyword>
<dbReference type="EC" id="3.6.-.-" evidence="4"/>
<comment type="caution">
    <text evidence="4">The sequence shown here is derived from an EMBL/GenBank/DDBJ whole genome shotgun (WGS) entry which is preliminary data.</text>
</comment>
<evidence type="ECO:0000259" key="3">
    <source>
        <dbReference type="PROSITE" id="PS51462"/>
    </source>
</evidence>
<dbReference type="InterPro" id="IPR015797">
    <property type="entry name" value="NUDIX_hydrolase-like_dom_sf"/>
</dbReference>
<keyword evidence="2 4" id="KW-0378">Hydrolase</keyword>
<evidence type="ECO:0000256" key="2">
    <source>
        <dbReference type="ARBA" id="ARBA00022801"/>
    </source>
</evidence>
<name>A0ABD5RK60_9EURY</name>
<dbReference type="PANTHER" id="PTHR43046:SF16">
    <property type="entry name" value="ADP-RIBOSE PYROPHOSPHATASE YJHB-RELATED"/>
    <property type="match status" value="1"/>
</dbReference>
<accession>A0ABD5RK60</accession>
<dbReference type="GO" id="GO:0016787">
    <property type="term" value="F:hydrolase activity"/>
    <property type="evidence" value="ECO:0007669"/>
    <property type="project" value="UniProtKB-KW"/>
</dbReference>
<dbReference type="EMBL" id="JBHSQH010000001">
    <property type="protein sequence ID" value="MFC5970579.1"/>
    <property type="molecule type" value="Genomic_DNA"/>
</dbReference>
<feature type="domain" description="Nudix hydrolase" evidence="3">
    <location>
        <begin position="49"/>
        <end position="201"/>
    </location>
</feature>
<proteinExistence type="predicted"/>
<evidence type="ECO:0000313" key="4">
    <source>
        <dbReference type="EMBL" id="MFC5970579.1"/>
    </source>
</evidence>
<organism evidence="4 5">
    <name type="scientific">Halomarina salina</name>
    <dbReference type="NCBI Taxonomy" id="1872699"/>
    <lineage>
        <taxon>Archaea</taxon>
        <taxon>Methanobacteriati</taxon>
        <taxon>Methanobacteriota</taxon>
        <taxon>Stenosarchaea group</taxon>
        <taxon>Halobacteria</taxon>
        <taxon>Halobacteriales</taxon>
        <taxon>Natronomonadaceae</taxon>
        <taxon>Halomarina</taxon>
    </lineage>
</organism>
<dbReference type="InterPro" id="IPR000086">
    <property type="entry name" value="NUDIX_hydrolase_dom"/>
</dbReference>
<gene>
    <name evidence="4" type="ORF">ACFPYI_04470</name>
</gene>
<dbReference type="InterPro" id="IPR020476">
    <property type="entry name" value="Nudix_hydrolase"/>
</dbReference>
<dbReference type="Proteomes" id="UP001596099">
    <property type="component" value="Unassembled WGS sequence"/>
</dbReference>
<dbReference type="CDD" id="cd02883">
    <property type="entry name" value="NUDIX_Hydrolase"/>
    <property type="match status" value="1"/>
</dbReference>
<protein>
    <submittedName>
        <fullName evidence="4">NUDIX hydrolase</fullName>
        <ecNumber evidence="4">3.6.-.-</ecNumber>
    </submittedName>
</protein>
<dbReference type="PANTHER" id="PTHR43046">
    <property type="entry name" value="GDP-MANNOSE MANNOSYL HYDROLASE"/>
    <property type="match status" value="1"/>
</dbReference>
<comment type="cofactor">
    <cofactor evidence="1">
        <name>Mg(2+)</name>
        <dbReference type="ChEBI" id="CHEBI:18420"/>
    </cofactor>
</comment>
<dbReference type="AlphaFoldDB" id="A0ABD5RK60"/>
<dbReference type="Pfam" id="PF00293">
    <property type="entry name" value="NUDIX"/>
    <property type="match status" value="1"/>
</dbReference>